<sequence length="249" mass="27316">MAQQESIICQQRDNVLIIEFNRAEKKNALSRAMYQSLTQALLEAEQQDSIHAVVLSGSETCFTAGNDLSDFIDAKSMHDLEPVLNLLMLLPRFKKPLIAAVNGLAIGIGTTLLLHCDMVIADHSSQFQLPFINLAACPEAASSFLLPRLVGHVKASELLMLGERFDAQTALQLKIINEIAPIHSALTIALEKANKIASKSPKAIQLTKALLKKPILEEVSSVTAYEAKSFFECLQSKEAQLALQAFFKQ</sequence>
<evidence type="ECO:0000313" key="5">
    <source>
        <dbReference type="EMBL" id="MCS5708038.1"/>
    </source>
</evidence>
<gene>
    <name evidence="4" type="primary">paaF</name>
    <name evidence="5" type="ORF">CC99x_003880</name>
    <name evidence="4" type="ORF">CC99x_02139</name>
</gene>
<dbReference type="GO" id="GO:0004165">
    <property type="term" value="F:delta(3)-delta(2)-enoyl-CoA isomerase activity"/>
    <property type="evidence" value="ECO:0007669"/>
    <property type="project" value="UniProtKB-ARBA"/>
</dbReference>
<dbReference type="SUPFAM" id="SSF52096">
    <property type="entry name" value="ClpP/crotonase"/>
    <property type="match status" value="1"/>
</dbReference>
<dbReference type="CDD" id="cd06558">
    <property type="entry name" value="crotonase-like"/>
    <property type="match status" value="1"/>
</dbReference>
<dbReference type="RefSeq" id="WP_057625241.1">
    <property type="nucleotide sequence ID" value="NZ_LKHV02000001.1"/>
</dbReference>
<evidence type="ECO:0000256" key="2">
    <source>
        <dbReference type="ARBA" id="ARBA00023140"/>
    </source>
</evidence>
<evidence type="ECO:0000313" key="4">
    <source>
        <dbReference type="EMBL" id="KRG17680.1"/>
    </source>
</evidence>
<keyword evidence="3" id="KW-0413">Isomerase</keyword>
<keyword evidence="6" id="KW-1185">Reference proteome</keyword>
<dbReference type="InterPro" id="IPR051053">
    <property type="entry name" value="ECH/Chromodomain_protein"/>
</dbReference>
<evidence type="ECO:0000313" key="6">
    <source>
        <dbReference type="Proteomes" id="UP000051494"/>
    </source>
</evidence>
<dbReference type="OrthoDB" id="9797151at2"/>
<comment type="subcellular location">
    <subcellularLocation>
        <location evidence="1">Peroxisome</location>
    </subcellularLocation>
</comment>
<dbReference type="Pfam" id="PF00378">
    <property type="entry name" value="ECH_1"/>
    <property type="match status" value="1"/>
</dbReference>
<dbReference type="Gene3D" id="3.90.226.10">
    <property type="entry name" value="2-enoyl-CoA Hydratase, Chain A, domain 1"/>
    <property type="match status" value="1"/>
</dbReference>
<dbReference type="GO" id="GO:0004300">
    <property type="term" value="F:enoyl-CoA hydratase activity"/>
    <property type="evidence" value="ECO:0007669"/>
    <property type="project" value="UniProtKB-EC"/>
</dbReference>
<dbReference type="AlphaFoldDB" id="A0A0Q9YAG9"/>
<reference evidence="5" key="3">
    <citation type="submission" date="2021-06" db="EMBL/GenBank/DDBJ databases">
        <title>Genomic Description and Analysis of Intracellular Bacteria, Candidatus Berkiella cookevillensis and Candidatus Berkiella aquae.</title>
        <authorList>
            <person name="Kidane D.T."/>
            <person name="Mehari Y.T."/>
            <person name="Rice F.C."/>
            <person name="Arivett B.A."/>
            <person name="Farone A.L."/>
            <person name="Berk S.G."/>
            <person name="Farone M.B."/>
        </authorList>
    </citation>
    <scope>NUCLEOTIDE SEQUENCE</scope>
    <source>
        <strain evidence="5">CC99</strain>
    </source>
</reference>
<dbReference type="InterPro" id="IPR029045">
    <property type="entry name" value="ClpP/crotonase-like_dom_sf"/>
</dbReference>
<protein>
    <submittedName>
        <fullName evidence="4">2,3-dehydroadipyl-CoA hydratase</fullName>
        <ecNumber evidence="4">4.2.1.17</ecNumber>
    </submittedName>
    <submittedName>
        <fullName evidence="5">Enoyl-CoA hydratase/isomerase family protein</fullName>
    </submittedName>
</protein>
<dbReference type="PANTHER" id="PTHR43684:SF1">
    <property type="entry name" value="ENOYL-COA DELTA ISOMERASE 2"/>
    <property type="match status" value="1"/>
</dbReference>
<proteinExistence type="predicted"/>
<dbReference type="PANTHER" id="PTHR43684">
    <property type="match status" value="1"/>
</dbReference>
<dbReference type="EC" id="4.2.1.17" evidence="4"/>
<dbReference type="EMBL" id="LKHV01000013">
    <property type="protein sequence ID" value="KRG17680.1"/>
    <property type="molecule type" value="Genomic_DNA"/>
</dbReference>
<dbReference type="EMBL" id="LKHV02000001">
    <property type="protein sequence ID" value="MCS5708038.1"/>
    <property type="molecule type" value="Genomic_DNA"/>
</dbReference>
<evidence type="ECO:0000256" key="1">
    <source>
        <dbReference type="ARBA" id="ARBA00004275"/>
    </source>
</evidence>
<reference evidence="4" key="1">
    <citation type="submission" date="2015-09" db="EMBL/GenBank/DDBJ databases">
        <title>Draft Genome Sequences of Two Novel Amoeba-resistant Intranuclear Bacteria, Candidatus Berkiella cookevillensis and Candidatus Berkiella aquae.</title>
        <authorList>
            <person name="Mehari Y.T."/>
            <person name="Arivett B.A."/>
            <person name="Farone A.L."/>
            <person name="Gunderson J.H."/>
            <person name="Farone M.B."/>
        </authorList>
    </citation>
    <scope>NUCLEOTIDE SEQUENCE [LARGE SCALE GENOMIC DNA]</scope>
    <source>
        <strain evidence="4">CC99</strain>
    </source>
</reference>
<dbReference type="Proteomes" id="UP000051494">
    <property type="component" value="Unassembled WGS sequence"/>
</dbReference>
<organism evidence="4">
    <name type="scientific">Candidatus Berkiella cookevillensis</name>
    <dbReference type="NCBI Taxonomy" id="437022"/>
    <lineage>
        <taxon>Bacteria</taxon>
        <taxon>Pseudomonadati</taxon>
        <taxon>Pseudomonadota</taxon>
        <taxon>Gammaproteobacteria</taxon>
        <taxon>Candidatus Berkiellales</taxon>
        <taxon>Candidatus Berkiellaceae</taxon>
        <taxon>Candidatus Berkiella</taxon>
    </lineage>
</organism>
<comment type="caution">
    <text evidence="4">The sequence shown here is derived from an EMBL/GenBank/DDBJ whole genome shotgun (WGS) entry which is preliminary data.</text>
</comment>
<evidence type="ECO:0000256" key="3">
    <source>
        <dbReference type="ARBA" id="ARBA00023235"/>
    </source>
</evidence>
<reference evidence="5" key="2">
    <citation type="journal article" date="2016" name="Genome Announc.">
        <title>Draft Genome Sequences of Two Novel Amoeba-Resistant Intranuclear Bacteria, 'Candidatus Berkiella cookevillensis' and 'Candidatus Berkiella aquae'.</title>
        <authorList>
            <person name="Mehari Y.T."/>
            <person name="Arivett B.A."/>
            <person name="Farone A.L."/>
            <person name="Gunderson J.H."/>
            <person name="Farone M.B."/>
        </authorList>
    </citation>
    <scope>NUCLEOTIDE SEQUENCE</scope>
    <source>
        <strain evidence="5">CC99</strain>
    </source>
</reference>
<dbReference type="PATRIC" id="fig|1590042.3.peg.2188"/>
<keyword evidence="2" id="KW-0576">Peroxisome</keyword>
<name>A0A0Q9YAG9_9GAMM</name>
<keyword evidence="4" id="KW-0456">Lyase</keyword>
<dbReference type="STRING" id="437022.CC99x_02139"/>
<dbReference type="InterPro" id="IPR001753">
    <property type="entry name" value="Enoyl-CoA_hydra/iso"/>
</dbReference>
<accession>A0A0Q9YAG9</accession>